<reference evidence="7" key="1">
    <citation type="journal article" date="2019" name="Int. J. Syst. Evol. Microbiol.">
        <title>The Global Catalogue of Microorganisms (GCM) 10K type strain sequencing project: providing services to taxonomists for standard genome sequencing and annotation.</title>
        <authorList>
            <consortium name="The Broad Institute Genomics Platform"/>
            <consortium name="The Broad Institute Genome Sequencing Center for Infectious Disease"/>
            <person name="Wu L."/>
            <person name="Ma J."/>
        </authorList>
    </citation>
    <scope>NUCLEOTIDE SEQUENCE [LARGE SCALE GENOMIC DNA]</scope>
    <source>
        <strain evidence="7">CGMCC 1.12125</strain>
    </source>
</reference>
<organism evidence="6 7">
    <name type="scientific">Citricoccus alkalitolerans</name>
    <dbReference type="NCBI Taxonomy" id="246603"/>
    <lineage>
        <taxon>Bacteria</taxon>
        <taxon>Bacillati</taxon>
        <taxon>Actinomycetota</taxon>
        <taxon>Actinomycetes</taxon>
        <taxon>Micrococcales</taxon>
        <taxon>Micrococcaceae</taxon>
        <taxon>Citricoccus</taxon>
    </lineage>
</organism>
<dbReference type="Proteomes" id="UP001595965">
    <property type="component" value="Unassembled WGS sequence"/>
</dbReference>
<dbReference type="RefSeq" id="WP_344227602.1">
    <property type="nucleotide sequence ID" value="NZ_BAAALH010000001.1"/>
</dbReference>
<keyword evidence="1" id="KW-0677">Repeat</keyword>
<feature type="domain" description="ABC transporter" evidence="5">
    <location>
        <begin position="9"/>
        <end position="257"/>
    </location>
</feature>
<feature type="domain" description="ABC transporter" evidence="5">
    <location>
        <begin position="338"/>
        <end position="561"/>
    </location>
</feature>
<proteinExistence type="predicted"/>
<protein>
    <submittedName>
        <fullName evidence="6">ABC-F family ATP-binding cassette domain-containing protein</fullName>
    </submittedName>
</protein>
<dbReference type="PANTHER" id="PTHR19211">
    <property type="entry name" value="ATP-BINDING TRANSPORT PROTEIN-RELATED"/>
    <property type="match status" value="1"/>
</dbReference>
<accession>A0ABV8Y1N8</accession>
<dbReference type="PANTHER" id="PTHR19211:SF14">
    <property type="entry name" value="ATP-BINDING CASSETTE SUB-FAMILY F MEMBER 1"/>
    <property type="match status" value="1"/>
</dbReference>
<evidence type="ECO:0000256" key="4">
    <source>
        <dbReference type="SAM" id="MobiDB-lite"/>
    </source>
</evidence>
<evidence type="ECO:0000256" key="3">
    <source>
        <dbReference type="ARBA" id="ARBA00022840"/>
    </source>
</evidence>
<dbReference type="EMBL" id="JBHSEN010000002">
    <property type="protein sequence ID" value="MFC4430665.1"/>
    <property type="molecule type" value="Genomic_DNA"/>
</dbReference>
<name>A0ABV8Y1N8_9MICC</name>
<evidence type="ECO:0000313" key="6">
    <source>
        <dbReference type="EMBL" id="MFC4430665.1"/>
    </source>
</evidence>
<dbReference type="InterPro" id="IPR003439">
    <property type="entry name" value="ABC_transporter-like_ATP-bd"/>
</dbReference>
<evidence type="ECO:0000256" key="1">
    <source>
        <dbReference type="ARBA" id="ARBA00022737"/>
    </source>
</evidence>
<evidence type="ECO:0000256" key="2">
    <source>
        <dbReference type="ARBA" id="ARBA00022741"/>
    </source>
</evidence>
<dbReference type="PROSITE" id="PS50893">
    <property type="entry name" value="ABC_TRANSPORTER_2"/>
    <property type="match status" value="2"/>
</dbReference>
<keyword evidence="2" id="KW-0547">Nucleotide-binding</keyword>
<feature type="region of interest" description="Disordered" evidence="4">
    <location>
        <begin position="287"/>
        <end position="306"/>
    </location>
</feature>
<dbReference type="Pfam" id="PF00005">
    <property type="entry name" value="ABC_tran"/>
    <property type="match status" value="2"/>
</dbReference>
<keyword evidence="3 6" id="KW-0067">ATP-binding</keyword>
<dbReference type="InterPro" id="IPR003593">
    <property type="entry name" value="AAA+_ATPase"/>
</dbReference>
<feature type="region of interest" description="Disordered" evidence="4">
    <location>
        <begin position="538"/>
        <end position="565"/>
    </location>
</feature>
<dbReference type="GO" id="GO:0005524">
    <property type="term" value="F:ATP binding"/>
    <property type="evidence" value="ECO:0007669"/>
    <property type="project" value="UniProtKB-KW"/>
</dbReference>
<comment type="caution">
    <text evidence="6">The sequence shown here is derived from an EMBL/GenBank/DDBJ whole genome shotgun (WGS) entry which is preliminary data.</text>
</comment>
<dbReference type="Gene3D" id="3.40.50.300">
    <property type="entry name" value="P-loop containing nucleotide triphosphate hydrolases"/>
    <property type="match status" value="2"/>
</dbReference>
<dbReference type="InterPro" id="IPR050611">
    <property type="entry name" value="ABCF"/>
</dbReference>
<keyword evidence="7" id="KW-1185">Reference proteome</keyword>
<dbReference type="SUPFAM" id="SSF52540">
    <property type="entry name" value="P-loop containing nucleoside triphosphate hydrolases"/>
    <property type="match status" value="2"/>
</dbReference>
<evidence type="ECO:0000259" key="5">
    <source>
        <dbReference type="PROSITE" id="PS50893"/>
    </source>
</evidence>
<dbReference type="InterPro" id="IPR027417">
    <property type="entry name" value="P-loop_NTPase"/>
</dbReference>
<sequence length="565" mass="59947">MPAGAAAHLRADGLRVVRGGREILHDASVTVSARSRLAIVGENGRGKSTLLHVLAGTLMPDAGSVTRVGTLGVAEQSLEAGPGQTVGTLVGEAIGASRRALTALDAAAEALTLGSAGAEDDYAAALERATALDAWDAERRVDMALAGLDAVTDRSRLLAELSVGQRYRVRLACLLGGRYDLLLLDEPTNHLDAGSLDFLTASLREHPGGLALVSHDRTLLRDVGKEFLDVDPSVDGRPALYAGGYEGWQTDRTAARERWVQAHEAQRAEHRRLAEAADAARDRLESAWRPDKGHGKHQRQSRAPGVVQAVKRRQADLEAHGISVPEPPAQLAFPLLAVRTGQPLVHAGGVTVAGRLRRSVDVRLAGGERLLVTGPNGAGKSTLLEVLAGRLAPETGEVRPSSGARIALVGQEPPAWPVRMLAHELYRDHVHRLLAAGTHSEEDLVPLGATGLLDPEALRTPVGALSAGQRSRLHLALRLAERPDLLLLDEPSNHLSAPVVDALTEALLVTRAAVVVATHDRQLLRDLAAWPHLQLEGQGVEEGGEAAEGRDGEQAAARTRPRRRG</sequence>
<gene>
    <name evidence="6" type="ORF">ACFO0K_13385</name>
</gene>
<dbReference type="SMART" id="SM00382">
    <property type="entry name" value="AAA"/>
    <property type="match status" value="2"/>
</dbReference>
<evidence type="ECO:0000313" key="7">
    <source>
        <dbReference type="Proteomes" id="UP001595965"/>
    </source>
</evidence>